<dbReference type="InterPro" id="IPR025662">
    <property type="entry name" value="Sigma_54_int_dom_ATP-bd_1"/>
</dbReference>
<keyword evidence="2" id="KW-0067">ATP-binding</keyword>
<evidence type="ECO:0000259" key="7">
    <source>
        <dbReference type="PROSITE" id="PS50045"/>
    </source>
</evidence>
<organism evidence="8">
    <name type="scientific">marine metagenome</name>
    <dbReference type="NCBI Taxonomy" id="408172"/>
    <lineage>
        <taxon>unclassified sequences</taxon>
        <taxon>metagenomes</taxon>
        <taxon>ecological metagenomes</taxon>
    </lineage>
</organism>
<dbReference type="Pfam" id="PF02954">
    <property type="entry name" value="HTH_8"/>
    <property type="match status" value="1"/>
</dbReference>
<feature type="domain" description="Sigma-54 factor interaction" evidence="7">
    <location>
        <begin position="34"/>
        <end position="263"/>
    </location>
</feature>
<evidence type="ECO:0000256" key="4">
    <source>
        <dbReference type="ARBA" id="ARBA00023125"/>
    </source>
</evidence>
<dbReference type="PROSITE" id="PS00688">
    <property type="entry name" value="SIGMA54_INTERACT_3"/>
    <property type="match status" value="1"/>
</dbReference>
<dbReference type="PANTHER" id="PTHR32071">
    <property type="entry name" value="TRANSCRIPTIONAL REGULATORY PROTEIN"/>
    <property type="match status" value="1"/>
</dbReference>
<dbReference type="InterPro" id="IPR002197">
    <property type="entry name" value="HTH_Fis"/>
</dbReference>
<dbReference type="PROSITE" id="PS00676">
    <property type="entry name" value="SIGMA54_INTERACT_2"/>
    <property type="match status" value="1"/>
</dbReference>
<evidence type="ECO:0000256" key="3">
    <source>
        <dbReference type="ARBA" id="ARBA00023015"/>
    </source>
</evidence>
<sequence>MKTGEFESIDNRRPLTEMGPVQDEFWNPDVRKEVHTRSPKMLQTYEKVKSVAPTKTTVLLLGDTGVGKGMVAKLIHQHSSRKDEAFVHVHCGALPETLVESELFGYEKGAFTGASKRKLGRFDNAQKGTIFLDEINTISETMQVKLLQVLQERVFQRVGGESPIEADVRVIAASNSDLQQLCDEGLFRKDLYYRLSVFPLEIPSLQQRSEDIPDWVNYLIDWFNKLYYKEIQEADPVVVKALQEYSWPGNIRELENVIERAYILETTSVLRPESFPQELFADVNNTAEVVMDITQPLAEIRRQSLEHLERQYLKELMAKHQGRVNRASETAGITTRQLHKLLSKYGIRKEEFKPAYFPSIKT</sequence>
<dbReference type="EMBL" id="UINC01001613">
    <property type="protein sequence ID" value="SUZ84939.1"/>
    <property type="molecule type" value="Genomic_DNA"/>
</dbReference>
<dbReference type="InterPro" id="IPR009057">
    <property type="entry name" value="Homeodomain-like_sf"/>
</dbReference>
<proteinExistence type="predicted"/>
<dbReference type="Gene3D" id="3.40.50.300">
    <property type="entry name" value="P-loop containing nucleotide triphosphate hydrolases"/>
    <property type="match status" value="1"/>
</dbReference>
<dbReference type="PROSITE" id="PS50045">
    <property type="entry name" value="SIGMA54_INTERACT_4"/>
    <property type="match status" value="1"/>
</dbReference>
<keyword evidence="5" id="KW-0804">Transcription</keyword>
<keyword evidence="1" id="KW-0547">Nucleotide-binding</keyword>
<protein>
    <recommendedName>
        <fullName evidence="7">Sigma-54 factor interaction domain-containing protein</fullName>
    </recommendedName>
</protein>
<evidence type="ECO:0000313" key="8">
    <source>
        <dbReference type="EMBL" id="SUZ84939.1"/>
    </source>
</evidence>
<dbReference type="FunFam" id="3.40.50.300:FF:000006">
    <property type="entry name" value="DNA-binding transcriptional regulator NtrC"/>
    <property type="match status" value="1"/>
</dbReference>
<dbReference type="AlphaFoldDB" id="A0A381R240"/>
<feature type="region of interest" description="Disordered" evidence="6">
    <location>
        <begin position="1"/>
        <end position="24"/>
    </location>
</feature>
<dbReference type="GO" id="GO:0043565">
    <property type="term" value="F:sequence-specific DNA binding"/>
    <property type="evidence" value="ECO:0007669"/>
    <property type="project" value="InterPro"/>
</dbReference>
<dbReference type="Gene3D" id="1.10.10.60">
    <property type="entry name" value="Homeodomain-like"/>
    <property type="match status" value="1"/>
</dbReference>
<evidence type="ECO:0000256" key="5">
    <source>
        <dbReference type="ARBA" id="ARBA00023163"/>
    </source>
</evidence>
<keyword evidence="4" id="KW-0238">DNA-binding</keyword>
<dbReference type="InterPro" id="IPR003593">
    <property type="entry name" value="AAA+_ATPase"/>
</dbReference>
<dbReference type="Gene3D" id="1.10.8.60">
    <property type="match status" value="1"/>
</dbReference>
<keyword evidence="3" id="KW-0805">Transcription regulation</keyword>
<name>A0A381R240_9ZZZZ</name>
<dbReference type="InterPro" id="IPR025943">
    <property type="entry name" value="Sigma_54_int_dom_ATP-bd_2"/>
</dbReference>
<reference evidence="8" key="1">
    <citation type="submission" date="2018-05" db="EMBL/GenBank/DDBJ databases">
        <authorList>
            <person name="Lanie J.A."/>
            <person name="Ng W.-L."/>
            <person name="Kazmierczak K.M."/>
            <person name="Andrzejewski T.M."/>
            <person name="Davidsen T.M."/>
            <person name="Wayne K.J."/>
            <person name="Tettelin H."/>
            <person name="Glass J.I."/>
            <person name="Rusch D."/>
            <person name="Podicherti R."/>
            <person name="Tsui H.-C.T."/>
            <person name="Winkler M.E."/>
        </authorList>
    </citation>
    <scope>NUCLEOTIDE SEQUENCE</scope>
</reference>
<gene>
    <name evidence="8" type="ORF">METZ01_LOCUS37793</name>
</gene>
<dbReference type="PROSITE" id="PS00675">
    <property type="entry name" value="SIGMA54_INTERACT_1"/>
    <property type="match status" value="1"/>
</dbReference>
<dbReference type="GO" id="GO:0005524">
    <property type="term" value="F:ATP binding"/>
    <property type="evidence" value="ECO:0007669"/>
    <property type="project" value="UniProtKB-KW"/>
</dbReference>
<dbReference type="InterPro" id="IPR002078">
    <property type="entry name" value="Sigma_54_int"/>
</dbReference>
<evidence type="ECO:0000256" key="1">
    <source>
        <dbReference type="ARBA" id="ARBA00022741"/>
    </source>
</evidence>
<dbReference type="Pfam" id="PF25601">
    <property type="entry name" value="AAA_lid_14"/>
    <property type="match status" value="1"/>
</dbReference>
<dbReference type="InterPro" id="IPR058031">
    <property type="entry name" value="AAA_lid_NorR"/>
</dbReference>
<dbReference type="SUPFAM" id="SSF46689">
    <property type="entry name" value="Homeodomain-like"/>
    <property type="match status" value="1"/>
</dbReference>
<evidence type="ECO:0000256" key="6">
    <source>
        <dbReference type="SAM" id="MobiDB-lite"/>
    </source>
</evidence>
<dbReference type="GO" id="GO:0006355">
    <property type="term" value="P:regulation of DNA-templated transcription"/>
    <property type="evidence" value="ECO:0007669"/>
    <property type="project" value="InterPro"/>
</dbReference>
<dbReference type="SUPFAM" id="SSF52540">
    <property type="entry name" value="P-loop containing nucleoside triphosphate hydrolases"/>
    <property type="match status" value="1"/>
</dbReference>
<dbReference type="InterPro" id="IPR027417">
    <property type="entry name" value="P-loop_NTPase"/>
</dbReference>
<dbReference type="Pfam" id="PF00158">
    <property type="entry name" value="Sigma54_activat"/>
    <property type="match status" value="1"/>
</dbReference>
<dbReference type="SMART" id="SM00382">
    <property type="entry name" value="AAA"/>
    <property type="match status" value="1"/>
</dbReference>
<dbReference type="CDD" id="cd00009">
    <property type="entry name" value="AAA"/>
    <property type="match status" value="1"/>
</dbReference>
<dbReference type="InterPro" id="IPR025944">
    <property type="entry name" value="Sigma_54_int_dom_CS"/>
</dbReference>
<accession>A0A381R240</accession>
<evidence type="ECO:0000256" key="2">
    <source>
        <dbReference type="ARBA" id="ARBA00022840"/>
    </source>
</evidence>